<dbReference type="Gene3D" id="1.10.10.10">
    <property type="entry name" value="Winged helix-like DNA-binding domain superfamily/Winged helix DNA-binding domain"/>
    <property type="match status" value="1"/>
</dbReference>
<dbReference type="RefSeq" id="WP_211633910.1">
    <property type="nucleotide sequence ID" value="NZ_CP073100.1"/>
</dbReference>
<evidence type="ECO:0000256" key="2">
    <source>
        <dbReference type="ARBA" id="ARBA00023125"/>
    </source>
</evidence>
<keyword evidence="6" id="KW-1185">Reference proteome</keyword>
<dbReference type="InterPro" id="IPR036388">
    <property type="entry name" value="WH-like_DNA-bd_sf"/>
</dbReference>
<name>A0A975J294_9BACT</name>
<gene>
    <name evidence="5" type="ORF">KBB96_07095</name>
</gene>
<organism evidence="5 6">
    <name type="scientific">Luteolibacter ambystomatis</name>
    <dbReference type="NCBI Taxonomy" id="2824561"/>
    <lineage>
        <taxon>Bacteria</taxon>
        <taxon>Pseudomonadati</taxon>
        <taxon>Verrucomicrobiota</taxon>
        <taxon>Verrucomicrobiia</taxon>
        <taxon>Verrucomicrobiales</taxon>
        <taxon>Verrucomicrobiaceae</taxon>
        <taxon>Luteolibacter</taxon>
    </lineage>
</organism>
<keyword evidence="3" id="KW-0804">Transcription</keyword>
<dbReference type="PANTHER" id="PTHR30146">
    <property type="entry name" value="LACI-RELATED TRANSCRIPTIONAL REPRESSOR"/>
    <property type="match status" value="1"/>
</dbReference>
<dbReference type="KEGG" id="lamb:KBB96_07095"/>
<dbReference type="GO" id="GO:0003700">
    <property type="term" value="F:DNA-binding transcription factor activity"/>
    <property type="evidence" value="ECO:0007669"/>
    <property type="project" value="TreeGrafter"/>
</dbReference>
<sequence length="357" mass="39812">MKRIQKIGLAGQTVEFLREQLRAGKWAGKLPGIQAMATQCGVSHDIMRAAVLRLEQEGWIVPGGDGKRREAVVKADPTQRRSLRVMTLLAMPMEDENNLLREAYLKMQALIETDGHTCRFALKTLRDLKLDPNRIKRYVSTQSADAWVVVGAPVDVLQWFADQTTPAIAFGGGSLHIRIAGTGSLLLEGLGPIYRRLIDLGHRRIVMIATDLIRHSTVIPLIREELAACGVPMSNYHVPEWDETPEGLQALLANAFHMTPPTALLVQNSNWLAGVISFLAASNLRVPQHISLVSLTNDPSVAWYQPRIGHLHRDHMEQAHHVSRWVNEVARGKNDRTFRPVKQTFIEADSVGSPPRK</sequence>
<feature type="domain" description="Transcriptional regulator LacI/GalR-like sensor" evidence="4">
    <location>
        <begin position="195"/>
        <end position="334"/>
    </location>
</feature>
<evidence type="ECO:0000256" key="3">
    <source>
        <dbReference type="ARBA" id="ARBA00023163"/>
    </source>
</evidence>
<keyword evidence="1" id="KW-0805">Transcription regulation</keyword>
<evidence type="ECO:0000313" key="5">
    <source>
        <dbReference type="EMBL" id="QUE52654.1"/>
    </source>
</evidence>
<dbReference type="InterPro" id="IPR028082">
    <property type="entry name" value="Peripla_BP_I"/>
</dbReference>
<evidence type="ECO:0000256" key="1">
    <source>
        <dbReference type="ARBA" id="ARBA00023015"/>
    </source>
</evidence>
<evidence type="ECO:0000259" key="4">
    <source>
        <dbReference type="Pfam" id="PF13377"/>
    </source>
</evidence>
<dbReference type="PANTHER" id="PTHR30146:SF109">
    <property type="entry name" value="HTH-TYPE TRANSCRIPTIONAL REGULATOR GALS"/>
    <property type="match status" value="1"/>
</dbReference>
<dbReference type="Proteomes" id="UP000676169">
    <property type="component" value="Chromosome"/>
</dbReference>
<dbReference type="AlphaFoldDB" id="A0A975J294"/>
<dbReference type="Gene3D" id="3.40.50.2300">
    <property type="match status" value="2"/>
</dbReference>
<dbReference type="InterPro" id="IPR046335">
    <property type="entry name" value="LacI/GalR-like_sensor"/>
</dbReference>
<evidence type="ECO:0000313" key="6">
    <source>
        <dbReference type="Proteomes" id="UP000676169"/>
    </source>
</evidence>
<dbReference type="InterPro" id="IPR036390">
    <property type="entry name" value="WH_DNA-bd_sf"/>
</dbReference>
<dbReference type="EMBL" id="CP073100">
    <property type="protein sequence ID" value="QUE52654.1"/>
    <property type="molecule type" value="Genomic_DNA"/>
</dbReference>
<proteinExistence type="predicted"/>
<keyword evidence="2" id="KW-0238">DNA-binding</keyword>
<reference evidence="5" key="1">
    <citation type="submission" date="2021-04" db="EMBL/GenBank/DDBJ databases">
        <title>Luteolibacter sp. 32A isolated from the skin of an Anderson's salamander (Ambystoma andersonii).</title>
        <authorList>
            <person name="Spergser J."/>
            <person name="Busse H.-J."/>
        </authorList>
    </citation>
    <scope>NUCLEOTIDE SEQUENCE</scope>
    <source>
        <strain evidence="5">32A</strain>
    </source>
</reference>
<dbReference type="SUPFAM" id="SSF53822">
    <property type="entry name" value="Periplasmic binding protein-like I"/>
    <property type="match status" value="1"/>
</dbReference>
<dbReference type="GO" id="GO:0000976">
    <property type="term" value="F:transcription cis-regulatory region binding"/>
    <property type="evidence" value="ECO:0007669"/>
    <property type="project" value="TreeGrafter"/>
</dbReference>
<dbReference type="Pfam" id="PF13377">
    <property type="entry name" value="Peripla_BP_3"/>
    <property type="match status" value="1"/>
</dbReference>
<accession>A0A975J294</accession>
<dbReference type="SUPFAM" id="SSF46785">
    <property type="entry name" value="Winged helix' DNA-binding domain"/>
    <property type="match status" value="1"/>
</dbReference>
<protein>
    <submittedName>
        <fullName evidence="5">Substrate-binding domain-containing protein</fullName>
    </submittedName>
</protein>